<dbReference type="HOGENOM" id="CLU_2160021_0_0_1"/>
<organism evidence="2 3">
    <name type="scientific">Sphaerobolus stellatus (strain SS14)</name>
    <dbReference type="NCBI Taxonomy" id="990650"/>
    <lineage>
        <taxon>Eukaryota</taxon>
        <taxon>Fungi</taxon>
        <taxon>Dikarya</taxon>
        <taxon>Basidiomycota</taxon>
        <taxon>Agaricomycotina</taxon>
        <taxon>Agaricomycetes</taxon>
        <taxon>Phallomycetidae</taxon>
        <taxon>Geastrales</taxon>
        <taxon>Sphaerobolaceae</taxon>
        <taxon>Sphaerobolus</taxon>
    </lineage>
</organism>
<name>A0A0C9TKM0_SPHS4</name>
<proteinExistence type="predicted"/>
<reference evidence="2 3" key="1">
    <citation type="submission" date="2014-06" db="EMBL/GenBank/DDBJ databases">
        <title>Evolutionary Origins and Diversification of the Mycorrhizal Mutualists.</title>
        <authorList>
            <consortium name="DOE Joint Genome Institute"/>
            <consortium name="Mycorrhizal Genomics Consortium"/>
            <person name="Kohler A."/>
            <person name="Kuo A."/>
            <person name="Nagy L.G."/>
            <person name="Floudas D."/>
            <person name="Copeland A."/>
            <person name="Barry K.W."/>
            <person name="Cichocki N."/>
            <person name="Veneault-Fourrey C."/>
            <person name="LaButti K."/>
            <person name="Lindquist E.A."/>
            <person name="Lipzen A."/>
            <person name="Lundell T."/>
            <person name="Morin E."/>
            <person name="Murat C."/>
            <person name="Riley R."/>
            <person name="Ohm R."/>
            <person name="Sun H."/>
            <person name="Tunlid A."/>
            <person name="Henrissat B."/>
            <person name="Grigoriev I.V."/>
            <person name="Hibbett D.S."/>
            <person name="Martin F."/>
        </authorList>
    </citation>
    <scope>NUCLEOTIDE SEQUENCE [LARGE SCALE GENOMIC DNA]</scope>
    <source>
        <strain evidence="2 3">SS14</strain>
    </source>
</reference>
<dbReference type="OrthoDB" id="6509908at2759"/>
<gene>
    <name evidence="2" type="ORF">M422DRAFT_268194</name>
</gene>
<evidence type="ECO:0000313" key="2">
    <source>
        <dbReference type="EMBL" id="KIJ30328.1"/>
    </source>
</evidence>
<dbReference type="Proteomes" id="UP000054279">
    <property type="component" value="Unassembled WGS sequence"/>
</dbReference>
<dbReference type="AlphaFoldDB" id="A0A0C9TKM0"/>
<keyword evidence="3" id="KW-1185">Reference proteome</keyword>
<evidence type="ECO:0000313" key="3">
    <source>
        <dbReference type="Proteomes" id="UP000054279"/>
    </source>
</evidence>
<sequence length="111" mass="12258">MSISSAENISEKKNINDDPQDISPILTNNASTSSKLNGEDAALSYREKSTQESTLNVEDDDNYPDGGLRAWLVVFGAMCNTFSTFGYVDSWGTFQAYYQVTHLKTISPSDM</sequence>
<protein>
    <submittedName>
        <fullName evidence="2">Uncharacterized protein</fullName>
    </submittedName>
</protein>
<dbReference type="EMBL" id="KN837264">
    <property type="protein sequence ID" value="KIJ30328.1"/>
    <property type="molecule type" value="Genomic_DNA"/>
</dbReference>
<feature type="compositionally biased region" description="Polar residues" evidence="1">
    <location>
        <begin position="25"/>
        <end position="36"/>
    </location>
</feature>
<evidence type="ECO:0000256" key="1">
    <source>
        <dbReference type="SAM" id="MobiDB-lite"/>
    </source>
</evidence>
<feature type="region of interest" description="Disordered" evidence="1">
    <location>
        <begin position="1"/>
        <end position="39"/>
    </location>
</feature>
<accession>A0A0C9TKM0</accession>